<dbReference type="Pfam" id="PF00563">
    <property type="entry name" value="EAL"/>
    <property type="match status" value="1"/>
</dbReference>
<protein>
    <recommendedName>
        <fullName evidence="1">Stage 0 sporulation protein A homolog</fullName>
    </recommendedName>
</protein>
<dbReference type="AlphaFoldDB" id="A0A371JEW6"/>
<dbReference type="InterPro" id="IPR043128">
    <property type="entry name" value="Rev_trsase/Diguanyl_cyclase"/>
</dbReference>
<evidence type="ECO:0000313" key="10">
    <source>
        <dbReference type="Proteomes" id="UP000216411"/>
    </source>
</evidence>
<dbReference type="SUPFAM" id="SSF55073">
    <property type="entry name" value="Nucleotide cyclase"/>
    <property type="match status" value="1"/>
</dbReference>
<dbReference type="SMART" id="SM00267">
    <property type="entry name" value="GGDEF"/>
    <property type="match status" value="1"/>
</dbReference>
<dbReference type="InterPro" id="IPR000160">
    <property type="entry name" value="GGDEF_dom"/>
</dbReference>
<proteinExistence type="predicted"/>
<dbReference type="EMBL" id="NOKA02000018">
    <property type="protein sequence ID" value="RDY31283.1"/>
    <property type="molecule type" value="Genomic_DNA"/>
</dbReference>
<dbReference type="InterPro" id="IPR050706">
    <property type="entry name" value="Cyclic-di-GMP_PDE-like"/>
</dbReference>
<comment type="caution">
    <text evidence="9">The sequence shown here is derived from an EMBL/GenBank/DDBJ whole genome shotgun (WGS) entry which is preliminary data.</text>
</comment>
<dbReference type="GO" id="GO:0000160">
    <property type="term" value="P:phosphorelay signal transduction system"/>
    <property type="evidence" value="ECO:0007669"/>
    <property type="project" value="InterPro"/>
</dbReference>
<evidence type="ECO:0000256" key="2">
    <source>
        <dbReference type="ARBA" id="ARBA00024867"/>
    </source>
</evidence>
<name>A0A371JEW6_9FIRM</name>
<dbReference type="Gene3D" id="3.30.70.270">
    <property type="match status" value="1"/>
</dbReference>
<gene>
    <name evidence="9" type="ORF">CG710_010330</name>
</gene>
<feature type="domain" description="EAL" evidence="7">
    <location>
        <begin position="453"/>
        <end position="705"/>
    </location>
</feature>
<dbReference type="InterPro" id="IPR011006">
    <property type="entry name" value="CheY-like_superfamily"/>
</dbReference>
<evidence type="ECO:0000256" key="3">
    <source>
        <dbReference type="PROSITE-ProRule" id="PRU00169"/>
    </source>
</evidence>
<dbReference type="CDD" id="cd01948">
    <property type="entry name" value="EAL"/>
    <property type="match status" value="1"/>
</dbReference>
<dbReference type="SMART" id="SM00052">
    <property type="entry name" value="EAL"/>
    <property type="match status" value="1"/>
</dbReference>
<dbReference type="SMART" id="SM00448">
    <property type="entry name" value="REC"/>
    <property type="match status" value="1"/>
</dbReference>
<dbReference type="InterPro" id="IPR001610">
    <property type="entry name" value="PAC"/>
</dbReference>
<evidence type="ECO:0000259" key="5">
    <source>
        <dbReference type="PROSITE" id="PS50110"/>
    </source>
</evidence>
<feature type="domain" description="PAC" evidence="6">
    <location>
        <begin position="234"/>
        <end position="286"/>
    </location>
</feature>
<comment type="function">
    <text evidence="2">May play the central regulatory role in sporulation. It may be an element of the effector pathway responsible for the activation of sporulation genes in response to nutritional stress. Spo0A may act in concert with spo0H (a sigma factor) to control the expression of some genes that are critical to the sporulation process.</text>
</comment>
<dbReference type="InterPro" id="IPR000700">
    <property type="entry name" value="PAS-assoc_C"/>
</dbReference>
<dbReference type="PROSITE" id="PS50883">
    <property type="entry name" value="EAL"/>
    <property type="match status" value="1"/>
</dbReference>
<dbReference type="OrthoDB" id="9805474at2"/>
<sequence>MSACNGLMRGGCMLERLKKMLIVDDVSLNRAILSDTFMNEYDVLQAKNGIEAMDIIKRYKDEIIIVLLDLLMPLKSGYEVLKEIKRDHDLNHISVIVSTAHNDVESELNALQLGADDFVNQPIVPEVIKFRVNNIVSKKELELLREKNRILEINRRNEEIYRSIVEQVEIIVFEWTPENGIEYMIEGNMQFVFTDRVFLISNKQMTYNVLEIYKEDELKLVDFINKLKTGNKVNEVIIRLKKESGTFVWCRILTNSFYDDQNQLIRVIGTINNIDEQVKAQNELVYRAEHDDIVDCYNRRTFHTKVEELFLNYPNNKFAIITMNVKKFKVINDVYGTQTGNQVLKKIADIIKQSMGLYDLCSRNHSDIFSICMMYHNDDQILDMIHNIEMQAKRKLFKYKIEFSFGICPVEHLETPINKLSDMATFALFTIKDSILTNVAFYDSKIRKQENEVREMEDEMEDALLNGEFVVYLQPKHNISTGAIIGAESLVRWNHPQKGLILPNKFIPLFENNGFIVKLDEYVWDETCKLMRKWMDKGGREIPVSVNVSRMHIYDSELCSKLLNITKKYNVRNELLELELTESIFIENTSVLFEIMNQIMNQGFRFSLDDFGTGYSSLSILKDVPISEIKLDREFFNEPGSRTDSKIIIKHIIEMSNALGITVVAEGVETKKISEELLEMGCSIAQGFYFSKPMPAKEFEKLLFH</sequence>
<dbReference type="PROSITE" id="PS50113">
    <property type="entry name" value="PAC"/>
    <property type="match status" value="1"/>
</dbReference>
<keyword evidence="3" id="KW-0597">Phosphoprotein</keyword>
<dbReference type="GO" id="GO:0071111">
    <property type="term" value="F:cyclic-guanylate-specific phosphodiesterase activity"/>
    <property type="evidence" value="ECO:0007669"/>
    <property type="project" value="InterPro"/>
</dbReference>
<evidence type="ECO:0000259" key="6">
    <source>
        <dbReference type="PROSITE" id="PS50113"/>
    </source>
</evidence>
<dbReference type="Pfam" id="PF00072">
    <property type="entry name" value="Response_reg"/>
    <property type="match status" value="1"/>
</dbReference>
<dbReference type="SUPFAM" id="SSF141868">
    <property type="entry name" value="EAL domain-like"/>
    <property type="match status" value="1"/>
</dbReference>
<dbReference type="InterPro" id="IPR035919">
    <property type="entry name" value="EAL_sf"/>
</dbReference>
<feature type="coiled-coil region" evidence="4">
    <location>
        <begin position="439"/>
        <end position="466"/>
    </location>
</feature>
<dbReference type="Proteomes" id="UP000216411">
    <property type="component" value="Unassembled WGS sequence"/>
</dbReference>
<dbReference type="InterPro" id="IPR029787">
    <property type="entry name" value="Nucleotide_cyclase"/>
</dbReference>
<dbReference type="PROSITE" id="PS50887">
    <property type="entry name" value="GGDEF"/>
    <property type="match status" value="1"/>
</dbReference>
<dbReference type="NCBIfam" id="TIGR00254">
    <property type="entry name" value="GGDEF"/>
    <property type="match status" value="1"/>
</dbReference>
<dbReference type="PROSITE" id="PS50110">
    <property type="entry name" value="RESPONSE_REGULATORY"/>
    <property type="match status" value="1"/>
</dbReference>
<dbReference type="PANTHER" id="PTHR33121:SF70">
    <property type="entry name" value="SIGNALING PROTEIN YKOW"/>
    <property type="match status" value="1"/>
</dbReference>
<feature type="modified residue" description="4-aspartylphosphate" evidence="3">
    <location>
        <position position="69"/>
    </location>
</feature>
<accession>A0A371JEW6</accession>
<dbReference type="SMART" id="SM00086">
    <property type="entry name" value="PAC"/>
    <property type="match status" value="1"/>
</dbReference>
<keyword evidence="10" id="KW-1185">Reference proteome</keyword>
<evidence type="ECO:0000256" key="4">
    <source>
        <dbReference type="SAM" id="Coils"/>
    </source>
</evidence>
<dbReference type="Gene3D" id="3.40.50.2300">
    <property type="match status" value="1"/>
</dbReference>
<evidence type="ECO:0000259" key="7">
    <source>
        <dbReference type="PROSITE" id="PS50883"/>
    </source>
</evidence>
<dbReference type="Gene3D" id="3.20.20.450">
    <property type="entry name" value="EAL domain"/>
    <property type="match status" value="1"/>
</dbReference>
<dbReference type="Pfam" id="PF00990">
    <property type="entry name" value="GGDEF"/>
    <property type="match status" value="1"/>
</dbReference>
<feature type="domain" description="Response regulatory" evidence="5">
    <location>
        <begin position="19"/>
        <end position="136"/>
    </location>
</feature>
<dbReference type="SUPFAM" id="SSF52172">
    <property type="entry name" value="CheY-like"/>
    <property type="match status" value="1"/>
</dbReference>
<organism evidence="9 10">
    <name type="scientific">Lachnotalea glycerini</name>
    <dbReference type="NCBI Taxonomy" id="1763509"/>
    <lineage>
        <taxon>Bacteria</taxon>
        <taxon>Bacillati</taxon>
        <taxon>Bacillota</taxon>
        <taxon>Clostridia</taxon>
        <taxon>Lachnospirales</taxon>
        <taxon>Lachnospiraceae</taxon>
        <taxon>Lachnotalea</taxon>
    </lineage>
</organism>
<dbReference type="PANTHER" id="PTHR33121">
    <property type="entry name" value="CYCLIC DI-GMP PHOSPHODIESTERASE PDEF"/>
    <property type="match status" value="1"/>
</dbReference>
<evidence type="ECO:0000259" key="8">
    <source>
        <dbReference type="PROSITE" id="PS50887"/>
    </source>
</evidence>
<reference evidence="9 10" key="1">
    <citation type="journal article" date="2017" name="Genome Announc.">
        <title>Draft Genome Sequence of a Sporulating and Motile Strain of Lachnotalea glycerini Isolated from Water in Quebec City, Canada.</title>
        <authorList>
            <person name="Maheux A.F."/>
            <person name="Boudreau D.K."/>
            <person name="Berube E."/>
            <person name="Boissinot M."/>
            <person name="Raymond F."/>
            <person name="Brodeur S."/>
            <person name="Corbeil J."/>
            <person name="Isabel S."/>
            <person name="Omar R.F."/>
            <person name="Bergeron M.G."/>
        </authorList>
    </citation>
    <scope>NUCLEOTIDE SEQUENCE [LARGE SCALE GENOMIC DNA]</scope>
    <source>
        <strain evidence="9 10">CCRI-19302</strain>
    </source>
</reference>
<feature type="domain" description="GGDEF" evidence="8">
    <location>
        <begin position="316"/>
        <end position="444"/>
    </location>
</feature>
<evidence type="ECO:0000256" key="1">
    <source>
        <dbReference type="ARBA" id="ARBA00018672"/>
    </source>
</evidence>
<evidence type="ECO:0000313" key="9">
    <source>
        <dbReference type="EMBL" id="RDY31283.1"/>
    </source>
</evidence>
<dbReference type="SUPFAM" id="SSF55785">
    <property type="entry name" value="PYP-like sensor domain (PAS domain)"/>
    <property type="match status" value="1"/>
</dbReference>
<dbReference type="InterPro" id="IPR001789">
    <property type="entry name" value="Sig_transdc_resp-reg_receiver"/>
</dbReference>
<dbReference type="InterPro" id="IPR035965">
    <property type="entry name" value="PAS-like_dom_sf"/>
</dbReference>
<dbReference type="InterPro" id="IPR001633">
    <property type="entry name" value="EAL_dom"/>
</dbReference>
<keyword evidence="4" id="KW-0175">Coiled coil</keyword>
<dbReference type="Gene3D" id="3.30.450.20">
    <property type="entry name" value="PAS domain"/>
    <property type="match status" value="1"/>
</dbReference>